<comment type="caution">
    <text evidence="2">The sequence shown here is derived from an EMBL/GenBank/DDBJ whole genome shotgun (WGS) entry which is preliminary data.</text>
</comment>
<dbReference type="GO" id="GO:0004553">
    <property type="term" value="F:hydrolase activity, hydrolyzing O-glycosyl compounds"/>
    <property type="evidence" value="ECO:0007669"/>
    <property type="project" value="TreeGrafter"/>
</dbReference>
<dbReference type="InterPro" id="IPR012341">
    <property type="entry name" value="6hp_glycosidase-like_sf"/>
</dbReference>
<dbReference type="Pfam" id="PF03632">
    <property type="entry name" value="Glyco_hydro_65m"/>
    <property type="match status" value="1"/>
</dbReference>
<accession>X0X8H7</accession>
<feature type="non-terminal residue" evidence="2">
    <location>
        <position position="1"/>
    </location>
</feature>
<name>X0X8H7_9ZZZZ</name>
<gene>
    <name evidence="2" type="ORF">S01H1_64918</name>
</gene>
<evidence type="ECO:0000259" key="1">
    <source>
        <dbReference type="Pfam" id="PF03632"/>
    </source>
</evidence>
<feature type="domain" description="Glycoside hydrolase family 65 central catalytic" evidence="1">
    <location>
        <begin position="2"/>
        <end position="245"/>
    </location>
</feature>
<dbReference type="GO" id="GO:0005975">
    <property type="term" value="P:carbohydrate metabolic process"/>
    <property type="evidence" value="ECO:0007669"/>
    <property type="project" value="InterPro"/>
</dbReference>
<evidence type="ECO:0000313" key="2">
    <source>
        <dbReference type="EMBL" id="GAG32948.1"/>
    </source>
</evidence>
<dbReference type="InterPro" id="IPR008928">
    <property type="entry name" value="6-hairpin_glycosidase_sf"/>
</dbReference>
<dbReference type="InterPro" id="IPR005195">
    <property type="entry name" value="Glyco_hydro_65_M"/>
</dbReference>
<dbReference type="SUPFAM" id="SSF48208">
    <property type="entry name" value="Six-hairpin glycosidases"/>
    <property type="match status" value="1"/>
</dbReference>
<protein>
    <recommendedName>
        <fullName evidence="1">Glycoside hydrolase family 65 central catalytic domain-containing protein</fullName>
    </recommendedName>
</protein>
<organism evidence="2">
    <name type="scientific">marine sediment metagenome</name>
    <dbReference type="NCBI Taxonomy" id="412755"/>
    <lineage>
        <taxon>unclassified sequences</taxon>
        <taxon>metagenomes</taxon>
        <taxon>ecological metagenomes</taxon>
    </lineage>
</organism>
<feature type="non-terminal residue" evidence="2">
    <location>
        <position position="251"/>
    </location>
</feature>
<sequence length="251" mass="29125">IYTHQSIARHLLRYRYQQLNDARKIALGKDYKGAMFPWESARDGQETTPAWHKDLDGTIKHIETGNLEHHITADVAYGLWNYHIVTGDIDFMLECGLEMMLETARFWASRMEYNPKKKIYEINNVIGPDEFHENVNNNAFTNAMAKWNLQAAAWLYKNLRRNFPVEVMAVKRKISLKLEEFARWNKISQSIANTAPVCRGLIEQFQGFLRKRNLPIRESDKSGISAFPKGMRAADMNGTQFIKQAKGEFRP</sequence>
<dbReference type="PANTHER" id="PTHR11051:SF8">
    <property type="entry name" value="PROTEIN-GLUCOSYLGALACTOSYLHYDROXYLYSINE GLUCOSIDASE"/>
    <property type="match status" value="1"/>
</dbReference>
<dbReference type="EMBL" id="BARS01042820">
    <property type="protein sequence ID" value="GAG32948.1"/>
    <property type="molecule type" value="Genomic_DNA"/>
</dbReference>
<dbReference type="PANTHER" id="PTHR11051">
    <property type="entry name" value="GLYCOSYL HYDROLASE-RELATED"/>
    <property type="match status" value="1"/>
</dbReference>
<proteinExistence type="predicted"/>
<reference evidence="2" key="1">
    <citation type="journal article" date="2014" name="Front. Microbiol.">
        <title>High frequency of phylogenetically diverse reductive dehalogenase-homologous genes in deep subseafloor sedimentary metagenomes.</title>
        <authorList>
            <person name="Kawai M."/>
            <person name="Futagami T."/>
            <person name="Toyoda A."/>
            <person name="Takaki Y."/>
            <person name="Nishi S."/>
            <person name="Hori S."/>
            <person name="Arai W."/>
            <person name="Tsubouchi T."/>
            <person name="Morono Y."/>
            <person name="Uchiyama I."/>
            <person name="Ito T."/>
            <person name="Fujiyama A."/>
            <person name="Inagaki F."/>
            <person name="Takami H."/>
        </authorList>
    </citation>
    <scope>NUCLEOTIDE SEQUENCE</scope>
    <source>
        <strain evidence="2">Expedition CK06-06</strain>
    </source>
</reference>
<dbReference type="AlphaFoldDB" id="X0X8H7"/>
<dbReference type="Gene3D" id="1.50.10.10">
    <property type="match status" value="1"/>
</dbReference>